<accession>A0A383E446</accession>
<dbReference type="EMBL" id="UINC01222532">
    <property type="protein sequence ID" value="SVE51354.1"/>
    <property type="molecule type" value="Genomic_DNA"/>
</dbReference>
<proteinExistence type="predicted"/>
<feature type="non-terminal residue" evidence="1">
    <location>
        <position position="40"/>
    </location>
</feature>
<evidence type="ECO:0000313" key="1">
    <source>
        <dbReference type="EMBL" id="SVE51354.1"/>
    </source>
</evidence>
<reference evidence="1" key="1">
    <citation type="submission" date="2018-05" db="EMBL/GenBank/DDBJ databases">
        <authorList>
            <person name="Lanie J.A."/>
            <person name="Ng W.-L."/>
            <person name="Kazmierczak K.M."/>
            <person name="Andrzejewski T.M."/>
            <person name="Davidsen T.M."/>
            <person name="Wayne K.J."/>
            <person name="Tettelin H."/>
            <person name="Glass J.I."/>
            <person name="Rusch D."/>
            <person name="Podicherti R."/>
            <person name="Tsui H.-C.T."/>
            <person name="Winkler M.E."/>
        </authorList>
    </citation>
    <scope>NUCLEOTIDE SEQUENCE</scope>
</reference>
<dbReference type="AlphaFoldDB" id="A0A383E446"/>
<protein>
    <submittedName>
        <fullName evidence="1">Uncharacterized protein</fullName>
    </submittedName>
</protein>
<organism evidence="1">
    <name type="scientific">marine metagenome</name>
    <dbReference type="NCBI Taxonomy" id="408172"/>
    <lineage>
        <taxon>unclassified sequences</taxon>
        <taxon>metagenomes</taxon>
        <taxon>ecological metagenomes</taxon>
    </lineage>
</organism>
<name>A0A383E446_9ZZZZ</name>
<sequence length="40" mass="4406">MLILLIACSNESPTTQEFSRPTPYIEATVEARVPEKVVTA</sequence>
<gene>
    <name evidence="1" type="ORF">METZ01_LOCUS504208</name>
</gene>